<feature type="compositionally biased region" description="Basic and acidic residues" evidence="1">
    <location>
        <begin position="116"/>
        <end position="133"/>
    </location>
</feature>
<reference evidence="3" key="1">
    <citation type="submission" date="2016-11" db="UniProtKB">
        <authorList>
            <consortium name="WormBaseParasite"/>
        </authorList>
    </citation>
    <scope>IDENTIFICATION</scope>
</reference>
<name>A0A1I7UPC5_9PELO</name>
<evidence type="ECO:0000313" key="3">
    <source>
        <dbReference type="WBParaSite" id="Csp11.Scaffold630.g17999.t1"/>
    </source>
</evidence>
<keyword evidence="2" id="KW-1185">Reference proteome</keyword>
<evidence type="ECO:0000313" key="2">
    <source>
        <dbReference type="Proteomes" id="UP000095282"/>
    </source>
</evidence>
<dbReference type="AlphaFoldDB" id="A0A1I7UPC5"/>
<proteinExistence type="predicted"/>
<dbReference type="STRING" id="1561998.A0A1I7UPC5"/>
<feature type="compositionally biased region" description="Basic and acidic residues" evidence="1">
    <location>
        <begin position="29"/>
        <end position="48"/>
    </location>
</feature>
<accession>A0A1I7UPC5</accession>
<feature type="compositionally biased region" description="Low complexity" evidence="1">
    <location>
        <begin position="134"/>
        <end position="153"/>
    </location>
</feature>
<sequence>MSLFDTLEDENKYVKEVADNVPIKHIDASEKKKTLRSAMEEMKLEKRPPTAAGEKKKKSKGANMLEMMDEAAARPATAKKGAKVKRSESTGPVKKAPTDENVKPRTRSGSRPKTGARPETKAGRAEARSEVRPTTKTGSRPTTKSTTRPSSSSKPPPEGRPTTGARPSTKSERAGSATPKRAASAKRRKEAEVA</sequence>
<protein>
    <submittedName>
        <fullName evidence="3">H15 domain-containing protein</fullName>
    </submittedName>
</protein>
<feature type="region of interest" description="Disordered" evidence="1">
    <location>
        <begin position="29"/>
        <end position="194"/>
    </location>
</feature>
<dbReference type="Proteomes" id="UP000095282">
    <property type="component" value="Unplaced"/>
</dbReference>
<evidence type="ECO:0000256" key="1">
    <source>
        <dbReference type="SAM" id="MobiDB-lite"/>
    </source>
</evidence>
<organism evidence="2 3">
    <name type="scientific">Caenorhabditis tropicalis</name>
    <dbReference type="NCBI Taxonomy" id="1561998"/>
    <lineage>
        <taxon>Eukaryota</taxon>
        <taxon>Metazoa</taxon>
        <taxon>Ecdysozoa</taxon>
        <taxon>Nematoda</taxon>
        <taxon>Chromadorea</taxon>
        <taxon>Rhabditida</taxon>
        <taxon>Rhabditina</taxon>
        <taxon>Rhabditomorpha</taxon>
        <taxon>Rhabditoidea</taxon>
        <taxon>Rhabditidae</taxon>
        <taxon>Peloderinae</taxon>
        <taxon>Caenorhabditis</taxon>
    </lineage>
</organism>
<dbReference type="eggNOG" id="ENOG502TIN2">
    <property type="taxonomic scope" value="Eukaryota"/>
</dbReference>
<dbReference type="WBParaSite" id="Csp11.Scaffold630.g17999.t1">
    <property type="protein sequence ID" value="Csp11.Scaffold630.g17999.t1"/>
    <property type="gene ID" value="Csp11.Scaffold630.g17999"/>
</dbReference>